<dbReference type="OrthoDB" id="678195at2"/>
<proteinExistence type="predicted"/>
<dbReference type="RefSeq" id="WP_123118762.1">
    <property type="nucleotide sequence ID" value="NZ_RJJR01000001.1"/>
</dbReference>
<evidence type="ECO:0000313" key="2">
    <source>
        <dbReference type="Proteomes" id="UP000267223"/>
    </source>
</evidence>
<sequence length="166" mass="19927">MFQPFELFKPEYINRLIKMDKIYLVSQSYHKAFDHFEDPKTDILLTDYDHLGLAQIHFSAVKHDKYASIIDLTNPKHKEKILQMFHADSGYRLFWAIVKSADDIKKRMNLKYKDNMRRYIMKHTKWRIDASENIRPSLQVIYGELFIILKRGSQTLRVKFEDIEKA</sequence>
<accession>A0A3M9NPZ2</accession>
<protein>
    <submittedName>
        <fullName evidence="1">Uncharacterized protein</fullName>
    </submittedName>
</protein>
<comment type="caution">
    <text evidence="1">The sequence shown here is derived from an EMBL/GenBank/DDBJ whole genome shotgun (WGS) entry which is preliminary data.</text>
</comment>
<organism evidence="1 2">
    <name type="scientific">Hanamia caeni</name>
    <dbReference type="NCBI Taxonomy" id="2294116"/>
    <lineage>
        <taxon>Bacteria</taxon>
        <taxon>Pseudomonadati</taxon>
        <taxon>Bacteroidota</taxon>
        <taxon>Chitinophagia</taxon>
        <taxon>Chitinophagales</taxon>
        <taxon>Chitinophagaceae</taxon>
        <taxon>Hanamia</taxon>
    </lineage>
</organism>
<reference evidence="1 2" key="1">
    <citation type="submission" date="2018-11" db="EMBL/GenBank/DDBJ databases">
        <title>Draft genome sequence of Ferruginibacter sp. BO-59.</title>
        <authorList>
            <person name="Im W.T."/>
        </authorList>
    </citation>
    <scope>NUCLEOTIDE SEQUENCE [LARGE SCALE GENOMIC DNA]</scope>
    <source>
        <strain evidence="1 2">BO-59</strain>
    </source>
</reference>
<name>A0A3M9NPZ2_9BACT</name>
<dbReference type="Proteomes" id="UP000267223">
    <property type="component" value="Unassembled WGS sequence"/>
</dbReference>
<evidence type="ECO:0000313" key="1">
    <source>
        <dbReference type="EMBL" id="RNI39871.1"/>
    </source>
</evidence>
<dbReference type="EMBL" id="RJJR01000001">
    <property type="protein sequence ID" value="RNI39871.1"/>
    <property type="molecule type" value="Genomic_DNA"/>
</dbReference>
<keyword evidence="2" id="KW-1185">Reference proteome</keyword>
<gene>
    <name evidence="1" type="ORF">EFY79_00785</name>
</gene>
<dbReference type="AlphaFoldDB" id="A0A3M9NPZ2"/>